<keyword evidence="1" id="KW-0695">RNA-directed DNA polymerase</keyword>
<dbReference type="GO" id="GO:0070034">
    <property type="term" value="F:telomerase RNA binding"/>
    <property type="evidence" value="ECO:0007669"/>
    <property type="project" value="TreeGrafter"/>
</dbReference>
<dbReference type="PANTHER" id="PTHR12066">
    <property type="entry name" value="TELOMERASE REVERSE TRANSCRIPTASE"/>
    <property type="match status" value="1"/>
</dbReference>
<keyword evidence="1" id="KW-0539">Nucleus</keyword>
<dbReference type="Pfam" id="PF11474">
    <property type="entry name" value="TEN_TERT"/>
    <property type="match status" value="1"/>
</dbReference>
<dbReference type="InterPro" id="IPR049915">
    <property type="entry name" value="TERT_TEN"/>
</dbReference>
<dbReference type="STRING" id="1095629.A0A0C9YIN9"/>
<keyword evidence="1" id="KW-0808">Transferase</keyword>
<dbReference type="GO" id="GO:0003720">
    <property type="term" value="F:telomerase activity"/>
    <property type="evidence" value="ECO:0007669"/>
    <property type="project" value="InterPro"/>
</dbReference>
<reference evidence="4" key="2">
    <citation type="submission" date="2015-01" db="EMBL/GenBank/DDBJ databases">
        <title>Evolutionary Origins and Diversification of the Mycorrhizal Mutualists.</title>
        <authorList>
            <consortium name="DOE Joint Genome Institute"/>
            <consortium name="Mycorrhizal Genomics Consortium"/>
            <person name="Kohler A."/>
            <person name="Kuo A."/>
            <person name="Nagy L.G."/>
            <person name="Floudas D."/>
            <person name="Copeland A."/>
            <person name="Barry K.W."/>
            <person name="Cichocki N."/>
            <person name="Veneault-Fourrey C."/>
            <person name="LaButti K."/>
            <person name="Lindquist E.A."/>
            <person name="Lipzen A."/>
            <person name="Lundell T."/>
            <person name="Morin E."/>
            <person name="Murat C."/>
            <person name="Riley R."/>
            <person name="Ohm R."/>
            <person name="Sun H."/>
            <person name="Tunlid A."/>
            <person name="Henrissat B."/>
            <person name="Grigoriev I.V."/>
            <person name="Hibbett D.S."/>
            <person name="Martin F."/>
        </authorList>
    </citation>
    <scope>NUCLEOTIDE SEQUENCE [LARGE SCALE GENOMIC DNA]</scope>
    <source>
        <strain evidence="4">LaAM-08-1</strain>
    </source>
</reference>
<dbReference type="AlphaFoldDB" id="A0A0C9YIN9"/>
<dbReference type="HOGENOM" id="CLU_2984804_0_0_1"/>
<evidence type="ECO:0000313" key="4">
    <source>
        <dbReference type="Proteomes" id="UP000054477"/>
    </source>
</evidence>
<feature type="domain" description="Telomerase reverse transcriptase TEN" evidence="2">
    <location>
        <begin position="7"/>
        <end position="60"/>
    </location>
</feature>
<dbReference type="OrthoDB" id="289721at2759"/>
<evidence type="ECO:0000313" key="3">
    <source>
        <dbReference type="EMBL" id="KIK10192.1"/>
    </source>
</evidence>
<sequence length="63" mass="7122">RDMTRVGITNFFVNTVITTLQEPQWDLLLRRIGVDAMLHLLTDTSLFLSLPNGCFCQVTGEPI</sequence>
<comment type="subcellular location">
    <subcellularLocation>
        <location evidence="1">Nucleus</location>
    </subcellularLocation>
    <subcellularLocation>
        <location evidence="1">Chromosome</location>
        <location evidence="1">Telomere</location>
    </subcellularLocation>
</comment>
<keyword evidence="4" id="KW-1185">Reference proteome</keyword>
<dbReference type="EC" id="2.7.7.49" evidence="1"/>
<evidence type="ECO:0000259" key="2">
    <source>
        <dbReference type="Pfam" id="PF11474"/>
    </source>
</evidence>
<dbReference type="EMBL" id="KN838536">
    <property type="protein sequence ID" value="KIK10192.1"/>
    <property type="molecule type" value="Genomic_DNA"/>
</dbReference>
<keyword evidence="1" id="KW-0460">Magnesium</keyword>
<dbReference type="GO" id="GO:0000333">
    <property type="term" value="C:telomerase catalytic core complex"/>
    <property type="evidence" value="ECO:0007669"/>
    <property type="project" value="TreeGrafter"/>
</dbReference>
<name>A0A0C9YIN9_9AGAR</name>
<feature type="non-terminal residue" evidence="3">
    <location>
        <position position="1"/>
    </location>
</feature>
<reference evidence="3 4" key="1">
    <citation type="submission" date="2014-04" db="EMBL/GenBank/DDBJ databases">
        <authorList>
            <consortium name="DOE Joint Genome Institute"/>
            <person name="Kuo A."/>
            <person name="Kohler A."/>
            <person name="Nagy L.G."/>
            <person name="Floudas D."/>
            <person name="Copeland A."/>
            <person name="Barry K.W."/>
            <person name="Cichocki N."/>
            <person name="Veneault-Fourrey C."/>
            <person name="LaButti K."/>
            <person name="Lindquist E.A."/>
            <person name="Lipzen A."/>
            <person name="Lundell T."/>
            <person name="Morin E."/>
            <person name="Murat C."/>
            <person name="Sun H."/>
            <person name="Tunlid A."/>
            <person name="Henrissat B."/>
            <person name="Grigoriev I.V."/>
            <person name="Hibbett D.S."/>
            <person name="Martin F."/>
            <person name="Nordberg H.P."/>
            <person name="Cantor M.N."/>
            <person name="Hua S.X."/>
        </authorList>
    </citation>
    <scope>NUCLEOTIDE SEQUENCE [LARGE SCALE GENOMIC DNA]</scope>
    <source>
        <strain evidence="3 4">LaAM-08-1</strain>
    </source>
</reference>
<dbReference type="GO" id="GO:0000781">
    <property type="term" value="C:chromosome, telomeric region"/>
    <property type="evidence" value="ECO:0007669"/>
    <property type="project" value="UniProtKB-SubCell"/>
</dbReference>
<dbReference type="Proteomes" id="UP000054477">
    <property type="component" value="Unassembled WGS sequence"/>
</dbReference>
<feature type="non-terminal residue" evidence="3">
    <location>
        <position position="63"/>
    </location>
</feature>
<proteinExistence type="inferred from homology"/>
<comment type="similarity">
    <text evidence="1">Belongs to the reverse transcriptase family. Telomerase subfamily.</text>
</comment>
<dbReference type="GO" id="GO:0046872">
    <property type="term" value="F:metal ion binding"/>
    <property type="evidence" value="ECO:0007669"/>
    <property type="project" value="UniProtKB-KW"/>
</dbReference>
<keyword evidence="1" id="KW-0548">Nucleotidyltransferase</keyword>
<gene>
    <name evidence="3" type="ORF">K443DRAFT_61217</name>
</gene>
<comment type="catalytic activity">
    <reaction evidence="1">
        <text>DNA(n) + a 2'-deoxyribonucleoside 5'-triphosphate = DNA(n+1) + diphosphate</text>
        <dbReference type="Rhea" id="RHEA:22508"/>
        <dbReference type="Rhea" id="RHEA-COMP:17339"/>
        <dbReference type="Rhea" id="RHEA-COMP:17340"/>
        <dbReference type="ChEBI" id="CHEBI:33019"/>
        <dbReference type="ChEBI" id="CHEBI:61560"/>
        <dbReference type="ChEBI" id="CHEBI:173112"/>
        <dbReference type="EC" id="2.7.7.49"/>
    </reaction>
</comment>
<keyword evidence="1" id="KW-0479">Metal-binding</keyword>
<protein>
    <recommendedName>
        <fullName evidence="1">Telomerase reverse transcriptase</fullName>
        <ecNumber evidence="1">2.7.7.49</ecNumber>
    </recommendedName>
    <alternativeName>
        <fullName evidence="1">Telomerase catalytic subunit</fullName>
    </alternativeName>
</protein>
<dbReference type="PANTHER" id="PTHR12066:SF0">
    <property type="entry name" value="TELOMERASE REVERSE TRANSCRIPTASE"/>
    <property type="match status" value="1"/>
</dbReference>
<keyword evidence="1" id="KW-0158">Chromosome</keyword>
<organism evidence="3 4">
    <name type="scientific">Laccaria amethystina LaAM-08-1</name>
    <dbReference type="NCBI Taxonomy" id="1095629"/>
    <lineage>
        <taxon>Eukaryota</taxon>
        <taxon>Fungi</taxon>
        <taxon>Dikarya</taxon>
        <taxon>Basidiomycota</taxon>
        <taxon>Agaricomycotina</taxon>
        <taxon>Agaricomycetes</taxon>
        <taxon>Agaricomycetidae</taxon>
        <taxon>Agaricales</taxon>
        <taxon>Agaricineae</taxon>
        <taxon>Hydnangiaceae</taxon>
        <taxon>Laccaria</taxon>
    </lineage>
</organism>
<accession>A0A0C9YIN9</accession>
<dbReference type="GO" id="GO:0042162">
    <property type="term" value="F:telomeric DNA binding"/>
    <property type="evidence" value="ECO:0007669"/>
    <property type="project" value="TreeGrafter"/>
</dbReference>
<dbReference type="InterPro" id="IPR003545">
    <property type="entry name" value="Telomerase_RT"/>
</dbReference>
<evidence type="ECO:0000256" key="1">
    <source>
        <dbReference type="RuleBase" id="RU365061"/>
    </source>
</evidence>
<keyword evidence="1" id="KW-0779">Telomere</keyword>
<dbReference type="GO" id="GO:0007004">
    <property type="term" value="P:telomere maintenance via telomerase"/>
    <property type="evidence" value="ECO:0007669"/>
    <property type="project" value="TreeGrafter"/>
</dbReference>
<comment type="function">
    <text evidence="1">Telomerase is a ribonucleoprotein enzyme essential for the replication of chromosome termini in most eukaryotes. It elongates telomeres. It is a reverse transcriptase that adds simple sequence repeats to chromosome ends by copying a template sequence within the RNA component of the enzyme.</text>
</comment>